<accession>A0A383RAQ1</accession>
<dbReference type="AlphaFoldDB" id="A0A383RAQ1"/>
<proteinExistence type="predicted"/>
<dbReference type="GO" id="GO:0106408">
    <property type="term" value="F:diadenylate cyclase activity"/>
    <property type="evidence" value="ECO:0007669"/>
    <property type="project" value="UniProtKB-EC"/>
</dbReference>
<comment type="catalytic activity">
    <reaction evidence="1">
        <text>2 ATP = 3',3'-c-di-AMP + 2 diphosphate</text>
        <dbReference type="Rhea" id="RHEA:35655"/>
        <dbReference type="ChEBI" id="CHEBI:30616"/>
        <dbReference type="ChEBI" id="CHEBI:33019"/>
        <dbReference type="ChEBI" id="CHEBI:71500"/>
        <dbReference type="EC" id="2.7.7.85"/>
    </reaction>
</comment>
<name>A0A383RAQ1_PAEAL</name>
<dbReference type="Gene3D" id="1.10.287.770">
    <property type="entry name" value="YojJ-like"/>
    <property type="match status" value="1"/>
</dbReference>
<evidence type="ECO:0000256" key="1">
    <source>
        <dbReference type="ARBA" id="ARBA00000877"/>
    </source>
</evidence>
<dbReference type="GO" id="GO:0004016">
    <property type="term" value="F:adenylate cyclase activity"/>
    <property type="evidence" value="ECO:0007669"/>
    <property type="project" value="TreeGrafter"/>
</dbReference>
<evidence type="ECO:0000256" key="2">
    <source>
        <dbReference type="ARBA" id="ARBA00022679"/>
    </source>
</evidence>
<evidence type="ECO:0000313" key="7">
    <source>
        <dbReference type="EMBL" id="SYX84247.1"/>
    </source>
</evidence>
<evidence type="ECO:0000259" key="6">
    <source>
        <dbReference type="PROSITE" id="PS51794"/>
    </source>
</evidence>
<evidence type="ECO:0000313" key="8">
    <source>
        <dbReference type="Proteomes" id="UP000304148"/>
    </source>
</evidence>
<sequence length="207" mass="23088">MLNMKKHSMHDDFSQLRIEMNERLTEIEKKVNQNIATLSHNDIGIIDIVQKLSRELLELETTASTYLLNRMLSKYTKCSTELSLAIHKLSRKRQEALIVIEADDPVAPFINGGIPINAVITSQLLESIFQPDSLLQEGAVLIQSDLIVSASNNLPLTEQIFWDRAADIRELSAIGLSEKCDALIILITNGGTTYFSLEGNLFPFSAS</sequence>
<evidence type="ECO:0000256" key="4">
    <source>
        <dbReference type="ARBA" id="ARBA00022741"/>
    </source>
</evidence>
<dbReference type="Pfam" id="PF02457">
    <property type="entry name" value="DAC"/>
    <property type="match status" value="1"/>
</dbReference>
<dbReference type="PROSITE" id="PS51794">
    <property type="entry name" value="DAC"/>
    <property type="match status" value="1"/>
</dbReference>
<keyword evidence="5" id="KW-0067">ATP-binding</keyword>
<organism evidence="7 8">
    <name type="scientific">Paenibacillus alvei</name>
    <name type="common">Bacillus alvei</name>
    <dbReference type="NCBI Taxonomy" id="44250"/>
    <lineage>
        <taxon>Bacteria</taxon>
        <taxon>Bacillati</taxon>
        <taxon>Bacillota</taxon>
        <taxon>Bacilli</taxon>
        <taxon>Bacillales</taxon>
        <taxon>Paenibacillaceae</taxon>
        <taxon>Paenibacillus</taxon>
    </lineage>
</organism>
<protein>
    <submittedName>
        <fullName evidence="7">Diadenylate cyclase</fullName>
        <ecNumber evidence="7">2.7.7.85</ecNumber>
    </submittedName>
</protein>
<dbReference type="InterPro" id="IPR050338">
    <property type="entry name" value="DisA"/>
</dbReference>
<keyword evidence="4" id="KW-0547">Nucleotide-binding</keyword>
<dbReference type="PANTHER" id="PTHR34185:SF2">
    <property type="entry name" value="CYCLIC DI-AMP SYNTHASE CDAS"/>
    <property type="match status" value="1"/>
</dbReference>
<dbReference type="GO" id="GO:0005524">
    <property type="term" value="F:ATP binding"/>
    <property type="evidence" value="ECO:0007669"/>
    <property type="project" value="UniProtKB-KW"/>
</dbReference>
<dbReference type="EMBL" id="LS992241">
    <property type="protein sequence ID" value="SYX84247.1"/>
    <property type="molecule type" value="Genomic_DNA"/>
</dbReference>
<dbReference type="InterPro" id="IPR003390">
    <property type="entry name" value="DNA_integrity_scan_DisA_N"/>
</dbReference>
<keyword evidence="2 7" id="KW-0808">Transferase</keyword>
<dbReference type="EC" id="2.7.7.85" evidence="7"/>
<feature type="domain" description="DAC" evidence="6">
    <location>
        <begin position="50"/>
        <end position="207"/>
    </location>
</feature>
<dbReference type="SUPFAM" id="SSF143597">
    <property type="entry name" value="YojJ-like"/>
    <property type="match status" value="1"/>
</dbReference>
<dbReference type="Proteomes" id="UP000304148">
    <property type="component" value="Chromosome"/>
</dbReference>
<dbReference type="PANTHER" id="PTHR34185">
    <property type="entry name" value="DIADENYLATE CYCLASE"/>
    <property type="match status" value="1"/>
</dbReference>
<evidence type="ECO:0000256" key="3">
    <source>
        <dbReference type="ARBA" id="ARBA00022695"/>
    </source>
</evidence>
<reference evidence="8" key="1">
    <citation type="submission" date="2018-08" db="EMBL/GenBank/DDBJ databases">
        <authorList>
            <person name="Chevrot R."/>
        </authorList>
    </citation>
    <scope>NUCLEOTIDE SEQUENCE [LARGE SCALE GENOMIC DNA]</scope>
</reference>
<gene>
    <name evidence="7" type="ORF">PBLR_12669</name>
</gene>
<keyword evidence="3 7" id="KW-0548">Nucleotidyltransferase</keyword>
<evidence type="ECO:0000256" key="5">
    <source>
        <dbReference type="ARBA" id="ARBA00022840"/>
    </source>
</evidence>
<dbReference type="InterPro" id="IPR036888">
    <property type="entry name" value="DNA_integrity_DisA_N_sf"/>
</dbReference>
<dbReference type="Gene3D" id="3.40.1700.10">
    <property type="entry name" value="DNA integrity scanning protein, DisA, N-terminal domain"/>
    <property type="match status" value="1"/>
</dbReference>